<proteinExistence type="predicted"/>
<feature type="compositionally biased region" description="Acidic residues" evidence="1">
    <location>
        <begin position="47"/>
        <end position="59"/>
    </location>
</feature>
<feature type="compositionally biased region" description="Acidic residues" evidence="1">
    <location>
        <begin position="105"/>
        <end position="117"/>
    </location>
</feature>
<keyword evidence="3" id="KW-1185">Reference proteome</keyword>
<dbReference type="EMBL" id="MU790517">
    <property type="protein sequence ID" value="KAJ4000782.1"/>
    <property type="molecule type" value="Genomic_DNA"/>
</dbReference>
<feature type="compositionally biased region" description="Basic residues" evidence="1">
    <location>
        <begin position="226"/>
        <end position="238"/>
    </location>
</feature>
<feature type="region of interest" description="Disordered" evidence="1">
    <location>
        <begin position="1"/>
        <end position="283"/>
    </location>
</feature>
<sequence>MDESASLRRKSINKRRANILLSESEDDQNRSPSTPPQKKARYTESQLESEEEVSIDVDGNDVHSERLSSLSRSVTPPPQRPSTNKRGNKTSSKRLQEQRKRQTVDDSDEDFDIDVVSDDFGTGFPDEYDDDQDFVHDGLKKGKSKSVAKGKGGKGGKGKNPKTKVKAESQEKEITVRDERQGVASSSMKIRIKPSVNVDTAPSTNPGLDSAAPEPDKGDGPSSQSQKKRKLPPIKKNKTVTSGASTTAAKPNASSKSTTTDGVPATPITSATRASTGLQGGDFNLQDRTVYEMLFKSAGGSNARAGNIRENEERRKQLNSMREADKARRALDAKRTFDLQAQMDKISAFEDRLRRTNRCVLYPNILGAKMREVFEQNRRRPEPQEDGEMTWFVDRQSPRSNHVQTQLSVTNFAVRS</sequence>
<accession>A0ABQ8QQR2</accession>
<dbReference type="Proteomes" id="UP001163828">
    <property type="component" value="Unassembled WGS sequence"/>
</dbReference>
<name>A0ABQ8QQR2_9AGAR</name>
<reference evidence="2" key="1">
    <citation type="submission" date="2022-08" db="EMBL/GenBank/DDBJ databases">
        <authorList>
            <consortium name="DOE Joint Genome Institute"/>
            <person name="Min B."/>
            <person name="Riley R."/>
            <person name="Sierra-Patev S."/>
            <person name="Naranjo-Ortiz M."/>
            <person name="Looney B."/>
            <person name="Konkel Z."/>
            <person name="Slot J.C."/>
            <person name="Sakamoto Y."/>
            <person name="Steenwyk J.L."/>
            <person name="Rokas A."/>
            <person name="Carro J."/>
            <person name="Camarero S."/>
            <person name="Ferreira P."/>
            <person name="Molpeceres G."/>
            <person name="Ruiz-Duenas F.J."/>
            <person name="Serrano A."/>
            <person name="Henrissat B."/>
            <person name="Drula E."/>
            <person name="Hughes K.W."/>
            <person name="Mata J.L."/>
            <person name="Ishikawa N.K."/>
            <person name="Vargas-Isla R."/>
            <person name="Ushijima S."/>
            <person name="Smith C.A."/>
            <person name="Ahrendt S."/>
            <person name="Andreopoulos W."/>
            <person name="He G."/>
            <person name="Labutti K."/>
            <person name="Lipzen A."/>
            <person name="Ng V."/>
            <person name="Sandor L."/>
            <person name="Barry K."/>
            <person name="Martinez A.T."/>
            <person name="Xiao Y."/>
            <person name="Gibbons J.G."/>
            <person name="Terashima K."/>
            <person name="Hibbett D.S."/>
            <person name="Grigoriev I.V."/>
        </authorList>
    </citation>
    <scope>NUCLEOTIDE SEQUENCE</scope>
    <source>
        <strain evidence="2">TFB10827</strain>
    </source>
</reference>
<feature type="compositionally biased region" description="Basic and acidic residues" evidence="1">
    <location>
        <begin position="94"/>
        <end position="104"/>
    </location>
</feature>
<feature type="compositionally biased region" description="Basic residues" evidence="1">
    <location>
        <begin position="7"/>
        <end position="17"/>
    </location>
</feature>
<feature type="compositionally biased region" description="Basic and acidic residues" evidence="1">
    <location>
        <begin position="165"/>
        <end position="181"/>
    </location>
</feature>
<organism evidence="2 3">
    <name type="scientific">Lentinula boryana</name>
    <dbReference type="NCBI Taxonomy" id="40481"/>
    <lineage>
        <taxon>Eukaryota</taxon>
        <taxon>Fungi</taxon>
        <taxon>Dikarya</taxon>
        <taxon>Basidiomycota</taxon>
        <taxon>Agaricomycotina</taxon>
        <taxon>Agaricomycetes</taxon>
        <taxon>Agaricomycetidae</taxon>
        <taxon>Agaricales</taxon>
        <taxon>Marasmiineae</taxon>
        <taxon>Omphalotaceae</taxon>
        <taxon>Lentinula</taxon>
    </lineage>
</organism>
<evidence type="ECO:0000313" key="2">
    <source>
        <dbReference type="EMBL" id="KAJ4000782.1"/>
    </source>
</evidence>
<feature type="compositionally biased region" description="Polar residues" evidence="1">
    <location>
        <begin position="197"/>
        <end position="207"/>
    </location>
</feature>
<protein>
    <recommendedName>
        <fullName evidence="4">INO80 complex subunit B-like conserved region domain-containing protein</fullName>
    </recommendedName>
</protein>
<evidence type="ECO:0000313" key="3">
    <source>
        <dbReference type="Proteomes" id="UP001163828"/>
    </source>
</evidence>
<feature type="compositionally biased region" description="Polar residues" evidence="1">
    <location>
        <begin position="239"/>
        <end position="277"/>
    </location>
</feature>
<evidence type="ECO:0000256" key="1">
    <source>
        <dbReference type="SAM" id="MobiDB-lite"/>
    </source>
</evidence>
<evidence type="ECO:0008006" key="4">
    <source>
        <dbReference type="Google" id="ProtNLM"/>
    </source>
</evidence>
<gene>
    <name evidence="2" type="ORF">F5050DRAFT_1803832</name>
</gene>
<comment type="caution">
    <text evidence="2">The sequence shown here is derived from an EMBL/GenBank/DDBJ whole genome shotgun (WGS) entry which is preliminary data.</text>
</comment>
<feature type="compositionally biased region" description="Basic residues" evidence="1">
    <location>
        <begin position="141"/>
        <end position="164"/>
    </location>
</feature>